<dbReference type="InterPro" id="IPR020095">
    <property type="entry name" value="PsdUridine_synth_TruA_C"/>
</dbReference>
<keyword evidence="3 4" id="KW-0413">Isomerase</keyword>
<dbReference type="InterPro" id="IPR020103">
    <property type="entry name" value="PsdUridine_synth_cat_dom_sf"/>
</dbReference>
<comment type="function">
    <text evidence="4">Formation of pseudouridine at positions 38, 39 and 40 in the anticodon stem and loop of transfer RNAs.</text>
</comment>
<dbReference type="EMBL" id="JAUQTA010000001">
    <property type="protein sequence ID" value="MDO7868708.1"/>
    <property type="molecule type" value="Genomic_DNA"/>
</dbReference>
<dbReference type="Pfam" id="PF01416">
    <property type="entry name" value="PseudoU_synth_1"/>
    <property type="match status" value="1"/>
</dbReference>
<evidence type="ECO:0000256" key="2">
    <source>
        <dbReference type="ARBA" id="ARBA00022694"/>
    </source>
</evidence>
<dbReference type="EC" id="5.4.99.12" evidence="4"/>
<gene>
    <name evidence="4 7" type="primary">truA</name>
    <name evidence="7" type="ORF">Q5722_10050</name>
</gene>
<evidence type="ECO:0000256" key="3">
    <source>
        <dbReference type="ARBA" id="ARBA00023235"/>
    </source>
</evidence>
<dbReference type="InterPro" id="IPR020094">
    <property type="entry name" value="TruA/RsuA/RluB/E/F_N"/>
</dbReference>
<dbReference type="Gene3D" id="3.30.70.580">
    <property type="entry name" value="Pseudouridine synthase I, catalytic domain, N-terminal subdomain"/>
    <property type="match status" value="1"/>
</dbReference>
<comment type="caution">
    <text evidence="4">Lacks conserved residue(s) required for the propagation of feature annotation.</text>
</comment>
<dbReference type="PIRSF" id="PIRSF001430">
    <property type="entry name" value="tRNA_psdUrid_synth"/>
    <property type="match status" value="1"/>
</dbReference>
<evidence type="ECO:0000256" key="5">
    <source>
        <dbReference type="RuleBase" id="RU003792"/>
    </source>
</evidence>
<protein>
    <recommendedName>
        <fullName evidence="4">tRNA pseudouridine synthase A</fullName>
        <ecNumber evidence="4">5.4.99.12</ecNumber>
    </recommendedName>
    <alternativeName>
        <fullName evidence="4">tRNA pseudouridine(38-40) synthase</fullName>
    </alternativeName>
    <alternativeName>
        <fullName evidence="4">tRNA pseudouridylate synthase I</fullName>
    </alternativeName>
    <alternativeName>
        <fullName evidence="4">tRNA-uridine isomerase I</fullName>
    </alternativeName>
</protein>
<feature type="domain" description="Pseudouridine synthase I TruA alpha/beta" evidence="6">
    <location>
        <begin position="155"/>
        <end position="257"/>
    </location>
</feature>
<comment type="similarity">
    <text evidence="1 4 5">Belongs to the tRNA pseudouridine synthase TruA family.</text>
</comment>
<evidence type="ECO:0000313" key="8">
    <source>
        <dbReference type="Proteomes" id="UP001233314"/>
    </source>
</evidence>
<reference evidence="7 8" key="1">
    <citation type="submission" date="2023-07" db="EMBL/GenBank/DDBJ databases">
        <title>Nocardioides sp. nov WY-20 isolated from soil.</title>
        <authorList>
            <person name="Liu B."/>
            <person name="Wan Y."/>
        </authorList>
    </citation>
    <scope>NUCLEOTIDE SEQUENCE [LARGE SCALE GENOMIC DNA]</scope>
    <source>
        <strain evidence="7 8">WY-20</strain>
    </source>
</reference>
<dbReference type="Proteomes" id="UP001233314">
    <property type="component" value="Unassembled WGS sequence"/>
</dbReference>
<keyword evidence="2 4" id="KW-0819">tRNA processing</keyword>
<dbReference type="CDD" id="cd02570">
    <property type="entry name" value="PseudoU_synth_EcTruA"/>
    <property type="match status" value="1"/>
</dbReference>
<comment type="caution">
    <text evidence="7">The sequence shown here is derived from an EMBL/GenBank/DDBJ whole genome shotgun (WGS) entry which is preliminary data.</text>
</comment>
<name>A0ABT9B398_9ACTN</name>
<comment type="subunit">
    <text evidence="4">Homodimer.</text>
</comment>
<dbReference type="InterPro" id="IPR020097">
    <property type="entry name" value="PsdUridine_synth_TruA_a/b_dom"/>
</dbReference>
<dbReference type="InterPro" id="IPR001406">
    <property type="entry name" value="PsdUridine_synth_TruA"/>
</dbReference>
<sequence>MRIRMDLAYDGGGFKGWARQPALRTVQGELEAALATALRLPEVQVVCAGRTDTGVHARGQVVHLDVDADVVEATAGRAAATPIASLHRRLNGILPADVRIHDVTEAPEGFDARFSAVWRRYAYRVADLPQVQDPLTRNHVLHWRAPLDLDTMNEASRMLIGLKDFAAFCKKREGATTIRTLLDFHWYRDAEERAVATVRADAFCHSMVRALVGCMLAVGDGRKSPQWAHDVLVNAKRDAAVAVVAAHGLTLEEVGYPPAAQLALQAEKARARRDPDALVKDNCHE</sequence>
<dbReference type="HAMAP" id="MF_00171">
    <property type="entry name" value="TruA"/>
    <property type="match status" value="1"/>
</dbReference>
<dbReference type="RefSeq" id="WP_305028067.1">
    <property type="nucleotide sequence ID" value="NZ_JAUQTA010000001.1"/>
</dbReference>
<feature type="binding site" evidence="4">
    <location>
        <position position="121"/>
    </location>
    <ligand>
        <name>substrate</name>
    </ligand>
</feature>
<feature type="active site" description="Nucleophile" evidence="4">
    <location>
        <position position="52"/>
    </location>
</feature>
<dbReference type="GO" id="GO:0160147">
    <property type="term" value="F:tRNA pseudouridine(38-40) synthase activity"/>
    <property type="evidence" value="ECO:0007669"/>
    <property type="project" value="UniProtKB-EC"/>
</dbReference>
<keyword evidence="8" id="KW-1185">Reference proteome</keyword>
<evidence type="ECO:0000259" key="6">
    <source>
        <dbReference type="Pfam" id="PF01416"/>
    </source>
</evidence>
<evidence type="ECO:0000313" key="7">
    <source>
        <dbReference type="EMBL" id="MDO7868708.1"/>
    </source>
</evidence>
<dbReference type="SUPFAM" id="SSF55120">
    <property type="entry name" value="Pseudouridine synthase"/>
    <property type="match status" value="1"/>
</dbReference>
<accession>A0ABT9B398</accession>
<evidence type="ECO:0000256" key="4">
    <source>
        <dbReference type="HAMAP-Rule" id="MF_00171"/>
    </source>
</evidence>
<proteinExistence type="inferred from homology"/>
<dbReference type="PANTHER" id="PTHR11142:SF0">
    <property type="entry name" value="TRNA PSEUDOURIDINE SYNTHASE-LIKE 1"/>
    <property type="match status" value="1"/>
</dbReference>
<dbReference type="Gene3D" id="3.30.70.660">
    <property type="entry name" value="Pseudouridine synthase I, catalytic domain, C-terminal subdomain"/>
    <property type="match status" value="1"/>
</dbReference>
<dbReference type="PANTHER" id="PTHR11142">
    <property type="entry name" value="PSEUDOURIDYLATE SYNTHASE"/>
    <property type="match status" value="1"/>
</dbReference>
<comment type="catalytic activity">
    <reaction evidence="4 5">
        <text>uridine(38/39/40) in tRNA = pseudouridine(38/39/40) in tRNA</text>
        <dbReference type="Rhea" id="RHEA:22376"/>
        <dbReference type="Rhea" id="RHEA-COMP:10085"/>
        <dbReference type="Rhea" id="RHEA-COMP:10087"/>
        <dbReference type="ChEBI" id="CHEBI:65314"/>
        <dbReference type="ChEBI" id="CHEBI:65315"/>
        <dbReference type="EC" id="5.4.99.12"/>
    </reaction>
</comment>
<evidence type="ECO:0000256" key="1">
    <source>
        <dbReference type="ARBA" id="ARBA00009375"/>
    </source>
</evidence>
<dbReference type="NCBIfam" id="TIGR00071">
    <property type="entry name" value="hisT_truA"/>
    <property type="match status" value="1"/>
</dbReference>
<organism evidence="7 8">
    <name type="scientific">Nocardioides jiangxiensis</name>
    <dbReference type="NCBI Taxonomy" id="3064524"/>
    <lineage>
        <taxon>Bacteria</taxon>
        <taxon>Bacillati</taxon>
        <taxon>Actinomycetota</taxon>
        <taxon>Actinomycetes</taxon>
        <taxon>Propionibacteriales</taxon>
        <taxon>Nocardioidaceae</taxon>
        <taxon>Nocardioides</taxon>
    </lineage>
</organism>